<dbReference type="InterPro" id="IPR027417">
    <property type="entry name" value="P-loop_NTPase"/>
</dbReference>
<keyword evidence="3" id="KW-1003">Cell membrane</keyword>
<dbReference type="EMBL" id="JAUTAN010000001">
    <property type="protein sequence ID" value="MDQ1106451.1"/>
    <property type="molecule type" value="Genomic_DNA"/>
</dbReference>
<keyword evidence="7" id="KW-0472">Membrane</keyword>
<evidence type="ECO:0000313" key="11">
    <source>
        <dbReference type="EMBL" id="MDQ1106451.1"/>
    </source>
</evidence>
<keyword evidence="4" id="KW-0547">Nucleotide-binding</keyword>
<gene>
    <name evidence="11" type="ORF">QE405_003735</name>
</gene>
<dbReference type="InterPro" id="IPR003593">
    <property type="entry name" value="AAA+_ATPase"/>
</dbReference>
<comment type="subcellular location">
    <subcellularLocation>
        <location evidence="1">Cell membrane</location>
        <topology evidence="1">Peripheral membrane protein</topology>
        <orientation evidence="1">Cytoplasmic side</orientation>
    </subcellularLocation>
</comment>
<dbReference type="GO" id="GO:1900753">
    <property type="term" value="P:doxorubicin transport"/>
    <property type="evidence" value="ECO:0007669"/>
    <property type="project" value="InterPro"/>
</dbReference>
<dbReference type="PROSITE" id="PS00211">
    <property type="entry name" value="ABC_TRANSPORTER_1"/>
    <property type="match status" value="1"/>
</dbReference>
<proteinExistence type="inferred from homology"/>
<evidence type="ECO:0000313" key="12">
    <source>
        <dbReference type="Proteomes" id="UP001239215"/>
    </source>
</evidence>
<dbReference type="GO" id="GO:0043215">
    <property type="term" value="P:daunorubicin transport"/>
    <property type="evidence" value="ECO:0007669"/>
    <property type="project" value="InterPro"/>
</dbReference>
<dbReference type="AlphaFoldDB" id="A0AAJ1U8R0"/>
<dbReference type="SMART" id="SM00382">
    <property type="entry name" value="AAA"/>
    <property type="match status" value="1"/>
</dbReference>
<protein>
    <submittedName>
        <fullName evidence="11">ABC-2 type transport system ATP-binding protein</fullName>
    </submittedName>
</protein>
<keyword evidence="2" id="KW-0813">Transport</keyword>
<comment type="similarity">
    <text evidence="9">Belongs to the ABC transporter superfamily. Drug exporter-1 (DrugE1) (TC 3.A.1.105) family.</text>
</comment>
<dbReference type="Gene3D" id="3.40.50.300">
    <property type="entry name" value="P-loop containing nucleotide triphosphate hydrolases"/>
    <property type="match status" value="1"/>
</dbReference>
<evidence type="ECO:0000256" key="8">
    <source>
        <dbReference type="ARBA" id="ARBA00023251"/>
    </source>
</evidence>
<evidence type="ECO:0000256" key="9">
    <source>
        <dbReference type="ARBA" id="ARBA00049985"/>
    </source>
</evidence>
<dbReference type="GO" id="GO:0046677">
    <property type="term" value="P:response to antibiotic"/>
    <property type="evidence" value="ECO:0007669"/>
    <property type="project" value="UniProtKB-KW"/>
</dbReference>
<dbReference type="GO" id="GO:0016887">
    <property type="term" value="F:ATP hydrolysis activity"/>
    <property type="evidence" value="ECO:0007669"/>
    <property type="project" value="InterPro"/>
</dbReference>
<dbReference type="GO" id="GO:0005524">
    <property type="term" value="F:ATP binding"/>
    <property type="evidence" value="ECO:0007669"/>
    <property type="project" value="UniProtKB-KW"/>
</dbReference>
<dbReference type="PANTHER" id="PTHR42711:SF19">
    <property type="entry name" value="DOXORUBICIN RESISTANCE ATP-BINDING PROTEIN DRRA"/>
    <property type="match status" value="1"/>
</dbReference>
<dbReference type="Pfam" id="PF00005">
    <property type="entry name" value="ABC_tran"/>
    <property type="match status" value="1"/>
</dbReference>
<evidence type="ECO:0000256" key="6">
    <source>
        <dbReference type="ARBA" id="ARBA00022967"/>
    </source>
</evidence>
<dbReference type="PANTHER" id="PTHR42711">
    <property type="entry name" value="ABC TRANSPORTER ATP-BINDING PROTEIN"/>
    <property type="match status" value="1"/>
</dbReference>
<accession>A0AAJ1U8R0</accession>
<dbReference type="InterPro" id="IPR005894">
    <property type="entry name" value="DrrA"/>
</dbReference>
<evidence type="ECO:0000256" key="4">
    <source>
        <dbReference type="ARBA" id="ARBA00022741"/>
    </source>
</evidence>
<name>A0AAJ1U8R0_9ACTN</name>
<dbReference type="GO" id="GO:0005886">
    <property type="term" value="C:plasma membrane"/>
    <property type="evidence" value="ECO:0007669"/>
    <property type="project" value="UniProtKB-SubCell"/>
</dbReference>
<evidence type="ECO:0000259" key="10">
    <source>
        <dbReference type="PROSITE" id="PS50893"/>
    </source>
</evidence>
<evidence type="ECO:0000256" key="5">
    <source>
        <dbReference type="ARBA" id="ARBA00022840"/>
    </source>
</evidence>
<keyword evidence="8" id="KW-0046">Antibiotic resistance</keyword>
<dbReference type="SUPFAM" id="SSF52540">
    <property type="entry name" value="P-loop containing nucleoside triphosphate hydrolases"/>
    <property type="match status" value="1"/>
</dbReference>
<organism evidence="11 12">
    <name type="scientific">Nocardioides zeae</name>
    <dbReference type="NCBI Taxonomy" id="1457234"/>
    <lineage>
        <taxon>Bacteria</taxon>
        <taxon>Bacillati</taxon>
        <taxon>Actinomycetota</taxon>
        <taxon>Actinomycetes</taxon>
        <taxon>Propionibacteriales</taxon>
        <taxon>Nocardioidaceae</taxon>
        <taxon>Nocardioides</taxon>
    </lineage>
</organism>
<dbReference type="FunFam" id="3.40.50.300:FF:000589">
    <property type="entry name" value="ABC transporter, ATP-binding subunit"/>
    <property type="match status" value="1"/>
</dbReference>
<sequence length="333" mass="34931">MGGMSGPPHDAPAIEVAGLVKQYGERRALDGLDLVVPAGGVHAVLGPNGAGKTTLVRVLTTLVRPDGGTARVLGHDVTRDAARVRSLVGLTGQYASVDELLTARQNLMVVGRLLGARRRAARERAAELLERFDLTAAADRQVRTFSGGMRRRLDIAASIVVQPRLLFLDEPTTGLDPRTRLQMWATVRDLVAGGTTVLLTTQYLEEADTLAGRISVVDHGRVVADDTPAVLKRSVGGLSLHLVVRHPGSLATACGLVERVVGVAPTLHDVGCGLSVPVLDESVLPPVVTGLREAGVEVIEVGVRPPALDDVFLALTGRAHPAPVEAAPVEVAS</sequence>
<comment type="caution">
    <text evidence="11">The sequence shown here is derived from an EMBL/GenBank/DDBJ whole genome shotgun (WGS) entry which is preliminary data.</text>
</comment>
<evidence type="ECO:0000256" key="2">
    <source>
        <dbReference type="ARBA" id="ARBA00022448"/>
    </source>
</evidence>
<dbReference type="Proteomes" id="UP001239215">
    <property type="component" value="Unassembled WGS sequence"/>
</dbReference>
<dbReference type="InterPro" id="IPR017871">
    <property type="entry name" value="ABC_transporter-like_CS"/>
</dbReference>
<feature type="domain" description="ABC transporter" evidence="10">
    <location>
        <begin position="14"/>
        <end position="244"/>
    </location>
</feature>
<keyword evidence="6" id="KW-1278">Translocase</keyword>
<reference evidence="11" key="1">
    <citation type="submission" date="2023-07" db="EMBL/GenBank/DDBJ databases">
        <title>Functional and genomic diversity of the sorghum phyllosphere microbiome.</title>
        <authorList>
            <person name="Shade A."/>
        </authorList>
    </citation>
    <scope>NUCLEOTIDE SEQUENCE</scope>
    <source>
        <strain evidence="11">SORGH_AS_1067</strain>
    </source>
</reference>
<dbReference type="PROSITE" id="PS50893">
    <property type="entry name" value="ABC_TRANSPORTER_2"/>
    <property type="match status" value="1"/>
</dbReference>
<dbReference type="InterPro" id="IPR050763">
    <property type="entry name" value="ABC_transporter_ATP-binding"/>
</dbReference>
<evidence type="ECO:0000256" key="1">
    <source>
        <dbReference type="ARBA" id="ARBA00004413"/>
    </source>
</evidence>
<keyword evidence="5 11" id="KW-0067">ATP-binding</keyword>
<dbReference type="NCBIfam" id="TIGR01188">
    <property type="entry name" value="drrA"/>
    <property type="match status" value="1"/>
</dbReference>
<evidence type="ECO:0000256" key="7">
    <source>
        <dbReference type="ARBA" id="ARBA00023136"/>
    </source>
</evidence>
<dbReference type="InterPro" id="IPR003439">
    <property type="entry name" value="ABC_transporter-like_ATP-bd"/>
</dbReference>
<evidence type="ECO:0000256" key="3">
    <source>
        <dbReference type="ARBA" id="ARBA00022475"/>
    </source>
</evidence>